<protein>
    <submittedName>
        <fullName evidence="7">TetR family transcriptional regulator</fullName>
    </submittedName>
</protein>
<evidence type="ECO:0000256" key="3">
    <source>
        <dbReference type="ARBA" id="ARBA00023163"/>
    </source>
</evidence>
<evidence type="ECO:0000313" key="7">
    <source>
        <dbReference type="EMBL" id="ROO87381.1"/>
    </source>
</evidence>
<comment type="caution">
    <text evidence="7">The sequence shown here is derived from an EMBL/GenBank/DDBJ whole genome shotgun (WGS) entry which is preliminary data.</text>
</comment>
<accession>A0A3N1D1I5</accession>
<feature type="region of interest" description="Disordered" evidence="5">
    <location>
        <begin position="1"/>
        <end position="24"/>
    </location>
</feature>
<dbReference type="InterPro" id="IPR036271">
    <property type="entry name" value="Tet_transcr_reg_TetR-rel_C_sf"/>
</dbReference>
<name>A0A3N1D1I5_9ACTN</name>
<dbReference type="GO" id="GO:0003700">
    <property type="term" value="F:DNA-binding transcription factor activity"/>
    <property type="evidence" value="ECO:0007669"/>
    <property type="project" value="TreeGrafter"/>
</dbReference>
<gene>
    <name evidence="7" type="ORF">EDD29_4984</name>
</gene>
<dbReference type="InterPro" id="IPR050109">
    <property type="entry name" value="HTH-type_TetR-like_transc_reg"/>
</dbReference>
<proteinExistence type="predicted"/>
<dbReference type="Proteomes" id="UP000272400">
    <property type="component" value="Unassembled WGS sequence"/>
</dbReference>
<reference evidence="7 8" key="1">
    <citation type="submission" date="2018-11" db="EMBL/GenBank/DDBJ databases">
        <title>Sequencing the genomes of 1000 actinobacteria strains.</title>
        <authorList>
            <person name="Klenk H.-P."/>
        </authorList>
    </citation>
    <scope>NUCLEOTIDE SEQUENCE [LARGE SCALE GENOMIC DNA]</scope>
    <source>
        <strain evidence="7 8">DSM 44254</strain>
    </source>
</reference>
<keyword evidence="3" id="KW-0804">Transcription</keyword>
<dbReference type="InterPro" id="IPR004111">
    <property type="entry name" value="Repressor_TetR_C"/>
</dbReference>
<keyword evidence="8" id="KW-1185">Reference proteome</keyword>
<evidence type="ECO:0000259" key="6">
    <source>
        <dbReference type="PROSITE" id="PS50977"/>
    </source>
</evidence>
<organism evidence="7 8">
    <name type="scientific">Actinocorallia herbida</name>
    <dbReference type="NCBI Taxonomy" id="58109"/>
    <lineage>
        <taxon>Bacteria</taxon>
        <taxon>Bacillati</taxon>
        <taxon>Actinomycetota</taxon>
        <taxon>Actinomycetes</taxon>
        <taxon>Streptosporangiales</taxon>
        <taxon>Thermomonosporaceae</taxon>
        <taxon>Actinocorallia</taxon>
    </lineage>
</organism>
<dbReference type="SUPFAM" id="SSF48498">
    <property type="entry name" value="Tetracyclin repressor-like, C-terminal domain"/>
    <property type="match status" value="1"/>
</dbReference>
<dbReference type="InterPro" id="IPR009057">
    <property type="entry name" value="Homeodomain-like_sf"/>
</dbReference>
<dbReference type="AlphaFoldDB" id="A0A3N1D1I5"/>
<evidence type="ECO:0000256" key="5">
    <source>
        <dbReference type="SAM" id="MobiDB-lite"/>
    </source>
</evidence>
<evidence type="ECO:0000313" key="8">
    <source>
        <dbReference type="Proteomes" id="UP000272400"/>
    </source>
</evidence>
<dbReference type="PROSITE" id="PS50977">
    <property type="entry name" value="HTH_TETR_2"/>
    <property type="match status" value="1"/>
</dbReference>
<sequence length="240" mass="26195">MGVMARPRTRSVDGPPRERQRASHSMEAVLAAAVGLLDEAGPSALTFRALATRLGTGVGSIYWYVASKDELLDRATDHAVGEVLAAVEAQPGGDDPIADLRAMAVALFDVIVDRPWLAAYFMRNTDVQDNSLRLYEKLGQQMLRLDLTPRQRFHAVSAVVGVVVGTAADLGAEPPQELLDGSVNREEYLGRFADTWRALDPAEYPFVHQIVDEFAGHDDREQFLAALELTLAGLRLQAEA</sequence>
<dbReference type="EMBL" id="RJKE01000001">
    <property type="protein sequence ID" value="ROO87381.1"/>
    <property type="molecule type" value="Genomic_DNA"/>
</dbReference>
<evidence type="ECO:0000256" key="4">
    <source>
        <dbReference type="PROSITE-ProRule" id="PRU00335"/>
    </source>
</evidence>
<keyword evidence="1" id="KW-0805">Transcription regulation</keyword>
<evidence type="ECO:0000256" key="2">
    <source>
        <dbReference type="ARBA" id="ARBA00023125"/>
    </source>
</evidence>
<dbReference type="GO" id="GO:0045892">
    <property type="term" value="P:negative regulation of DNA-templated transcription"/>
    <property type="evidence" value="ECO:0007669"/>
    <property type="project" value="InterPro"/>
</dbReference>
<dbReference type="Gene3D" id="1.10.10.60">
    <property type="entry name" value="Homeodomain-like"/>
    <property type="match status" value="1"/>
</dbReference>
<dbReference type="SUPFAM" id="SSF46689">
    <property type="entry name" value="Homeodomain-like"/>
    <property type="match status" value="1"/>
</dbReference>
<dbReference type="PANTHER" id="PTHR30055">
    <property type="entry name" value="HTH-TYPE TRANSCRIPTIONAL REGULATOR RUTR"/>
    <property type="match status" value="1"/>
</dbReference>
<dbReference type="PANTHER" id="PTHR30055:SF151">
    <property type="entry name" value="TRANSCRIPTIONAL REGULATORY PROTEIN"/>
    <property type="match status" value="1"/>
</dbReference>
<dbReference type="InterPro" id="IPR001647">
    <property type="entry name" value="HTH_TetR"/>
</dbReference>
<feature type="DNA-binding region" description="H-T-H motif" evidence="4">
    <location>
        <begin position="46"/>
        <end position="65"/>
    </location>
</feature>
<dbReference type="PRINTS" id="PR00455">
    <property type="entry name" value="HTHTETR"/>
</dbReference>
<feature type="domain" description="HTH tetR-type" evidence="6">
    <location>
        <begin position="23"/>
        <end position="83"/>
    </location>
</feature>
<dbReference type="Gene3D" id="1.10.357.10">
    <property type="entry name" value="Tetracycline Repressor, domain 2"/>
    <property type="match status" value="1"/>
</dbReference>
<keyword evidence="2 4" id="KW-0238">DNA-binding</keyword>
<dbReference type="GO" id="GO:0000976">
    <property type="term" value="F:transcription cis-regulatory region binding"/>
    <property type="evidence" value="ECO:0007669"/>
    <property type="project" value="TreeGrafter"/>
</dbReference>
<dbReference type="Pfam" id="PF00440">
    <property type="entry name" value="TetR_N"/>
    <property type="match status" value="1"/>
</dbReference>
<evidence type="ECO:0000256" key="1">
    <source>
        <dbReference type="ARBA" id="ARBA00023015"/>
    </source>
</evidence>
<dbReference type="Pfam" id="PF02909">
    <property type="entry name" value="TetR_C_1"/>
    <property type="match status" value="1"/>
</dbReference>